<evidence type="ECO:0000313" key="1">
    <source>
        <dbReference type="EMBL" id="KNX35999.1"/>
    </source>
</evidence>
<sequence length="225" mass="23652">MAVRGGTVMSAVRRTTLRSPDDHARAQVELDALRDAPAHVQVVVRRPDHVLWCRAAVAGPGFVASCVLVDEADGSTVTVVASGALEHLVDTLWELIPETSVSGRPAGWGREPVAVEDVALLADGVRHGDVAALDVALDITGHGAMPEWVREAAYGMHTVLMIGLSSTGSDVVIRHAQLMPSGWFEMSLGDDGLARVEPLGSTDLRHALLNACTSMVVSGAIRTAA</sequence>
<protein>
    <submittedName>
        <fullName evidence="1">Uncharacterized protein</fullName>
    </submittedName>
</protein>
<gene>
    <name evidence="1" type="ORF">VV01_00640</name>
</gene>
<organism evidence="1 2">
    <name type="scientific">Luteipulveratus halotolerans</name>
    <dbReference type="NCBI Taxonomy" id="1631356"/>
    <lineage>
        <taxon>Bacteria</taxon>
        <taxon>Bacillati</taxon>
        <taxon>Actinomycetota</taxon>
        <taxon>Actinomycetes</taxon>
        <taxon>Micrococcales</taxon>
        <taxon>Dermacoccaceae</taxon>
        <taxon>Luteipulveratus</taxon>
    </lineage>
</organism>
<dbReference type="EMBL" id="LAIR01000002">
    <property type="protein sequence ID" value="KNX35999.1"/>
    <property type="molecule type" value="Genomic_DNA"/>
</dbReference>
<comment type="caution">
    <text evidence="1">The sequence shown here is derived from an EMBL/GenBank/DDBJ whole genome shotgun (WGS) entry which is preliminary data.</text>
</comment>
<accession>A0A0L6CEA8</accession>
<dbReference type="Proteomes" id="UP000037397">
    <property type="component" value="Unassembled WGS sequence"/>
</dbReference>
<reference evidence="2" key="1">
    <citation type="submission" date="2015-03" db="EMBL/GenBank/DDBJ databases">
        <title>Luteipulveratus halotolerans sp. nov., a novel actinobacterium (Dermacoccaceae) from Sarawak, Malaysia.</title>
        <authorList>
            <person name="Juboi H."/>
            <person name="Basik A."/>
            <person name="Shamsul S.S."/>
            <person name="Arnold P."/>
            <person name="Schmitt E.K."/>
            <person name="Sanglier J.-J."/>
            <person name="Yeo T."/>
        </authorList>
    </citation>
    <scope>NUCLEOTIDE SEQUENCE [LARGE SCALE GENOMIC DNA]</scope>
    <source>
        <strain evidence="2">C296001</strain>
    </source>
</reference>
<proteinExistence type="predicted"/>
<evidence type="ECO:0000313" key="2">
    <source>
        <dbReference type="Proteomes" id="UP000037397"/>
    </source>
</evidence>
<keyword evidence="2" id="KW-1185">Reference proteome</keyword>
<dbReference type="AlphaFoldDB" id="A0A0L6CEA8"/>
<name>A0A0L6CEA8_9MICO</name>